<name>A0A085VE37_PSESX</name>
<sequence length="77" mass="8694">MNGFSDVRLALYSQELSEGQAVVVKTACAPKLSRWALYGHRWTSRKMLLNLTADELQDIGVTPGQARTEGLKPFWRE</sequence>
<proteinExistence type="predicted"/>
<dbReference type="InterPro" id="IPR009506">
    <property type="entry name" value="YjiS-like"/>
</dbReference>
<evidence type="ECO:0000259" key="1">
    <source>
        <dbReference type="Pfam" id="PF06568"/>
    </source>
</evidence>
<dbReference type="AlphaFoldDB" id="A0A085VE37"/>
<dbReference type="PATRIC" id="fig|317.174.peg.1139"/>
<protein>
    <recommendedName>
        <fullName evidence="1">YjiS-like domain-containing protein</fullName>
    </recommendedName>
</protein>
<dbReference type="RefSeq" id="WP_020291981.1">
    <property type="nucleotide sequence ID" value="NZ_JPQT01000074.1"/>
</dbReference>
<gene>
    <name evidence="2" type="ORF">IV02_05595</name>
</gene>
<comment type="caution">
    <text evidence="2">The sequence shown here is derived from an EMBL/GenBank/DDBJ whole genome shotgun (WGS) entry which is preliminary data.</text>
</comment>
<evidence type="ECO:0000313" key="2">
    <source>
        <dbReference type="EMBL" id="KFE53700.1"/>
    </source>
</evidence>
<evidence type="ECO:0000313" key="3">
    <source>
        <dbReference type="Proteomes" id="UP000028643"/>
    </source>
</evidence>
<organism evidence="2 3">
    <name type="scientific">Pseudomonas syringae</name>
    <dbReference type="NCBI Taxonomy" id="317"/>
    <lineage>
        <taxon>Bacteria</taxon>
        <taxon>Pseudomonadati</taxon>
        <taxon>Pseudomonadota</taxon>
        <taxon>Gammaproteobacteria</taxon>
        <taxon>Pseudomonadales</taxon>
        <taxon>Pseudomonadaceae</taxon>
        <taxon>Pseudomonas</taxon>
    </lineage>
</organism>
<reference evidence="2 3" key="1">
    <citation type="submission" date="2014-07" db="EMBL/GenBank/DDBJ databases">
        <title>Draft Genome Sequences of Environmental Pseudomonas syringae strains.</title>
        <authorList>
            <person name="Baltrus D.A."/>
            <person name="Berge O."/>
            <person name="Morris C."/>
        </authorList>
    </citation>
    <scope>NUCLEOTIDE SEQUENCE [LARGE SCALE GENOMIC DNA]</scope>
    <source>
        <strain evidence="2 3">CEB003</strain>
    </source>
</reference>
<dbReference type="Proteomes" id="UP000028643">
    <property type="component" value="Unassembled WGS sequence"/>
</dbReference>
<dbReference type="Pfam" id="PF06568">
    <property type="entry name" value="YjiS-like"/>
    <property type="match status" value="1"/>
</dbReference>
<accession>A0A085VE37</accession>
<feature type="domain" description="YjiS-like" evidence="1">
    <location>
        <begin position="34"/>
        <end position="67"/>
    </location>
</feature>
<dbReference type="EMBL" id="JPQT01000074">
    <property type="protein sequence ID" value="KFE53700.1"/>
    <property type="molecule type" value="Genomic_DNA"/>
</dbReference>